<dbReference type="Proteomes" id="UP000239480">
    <property type="component" value="Unassembled WGS sequence"/>
</dbReference>
<accession>A0A2T0RY17</accession>
<name>A0A2T0RY17_9RHOB</name>
<reference evidence="2 3" key="1">
    <citation type="submission" date="2018-03" db="EMBL/GenBank/DDBJ databases">
        <title>Genomic Encyclopedia of Archaeal and Bacterial Type Strains, Phase II (KMG-II): from individual species to whole genera.</title>
        <authorList>
            <person name="Goeker M."/>
        </authorList>
    </citation>
    <scope>NUCLEOTIDE SEQUENCE [LARGE SCALE GENOMIC DNA]</scope>
    <source>
        <strain evidence="2 3">DSM 29328</strain>
    </source>
</reference>
<dbReference type="PANTHER" id="PTHR43312:SF1">
    <property type="entry name" value="NADP-DEPENDENT OXIDOREDUCTASE DOMAIN-CONTAINING PROTEIN"/>
    <property type="match status" value="1"/>
</dbReference>
<dbReference type="Gene3D" id="3.20.20.100">
    <property type="entry name" value="NADP-dependent oxidoreductase domain"/>
    <property type="match status" value="1"/>
</dbReference>
<evidence type="ECO:0000313" key="2">
    <source>
        <dbReference type="EMBL" id="PRY26075.1"/>
    </source>
</evidence>
<dbReference type="OrthoDB" id="9803483at2"/>
<protein>
    <submittedName>
        <fullName evidence="2">Aryl-alcohol dehydrogenase-like predicted oxidoreductase</fullName>
    </submittedName>
</protein>
<dbReference type="CDD" id="cd19086">
    <property type="entry name" value="AKR_AKR11C1"/>
    <property type="match status" value="1"/>
</dbReference>
<comment type="caution">
    <text evidence="2">The sequence shown here is derived from an EMBL/GenBank/DDBJ whole genome shotgun (WGS) entry which is preliminary data.</text>
</comment>
<gene>
    <name evidence="2" type="ORF">CLV78_101168</name>
</gene>
<proteinExistence type="predicted"/>
<keyword evidence="3" id="KW-1185">Reference proteome</keyword>
<dbReference type="PANTHER" id="PTHR43312">
    <property type="entry name" value="D-THREO-ALDOSE 1-DEHYDROGENASE"/>
    <property type="match status" value="1"/>
</dbReference>
<dbReference type="RefSeq" id="WP_106202882.1">
    <property type="nucleotide sequence ID" value="NZ_PVTD01000001.1"/>
</dbReference>
<dbReference type="InterPro" id="IPR036812">
    <property type="entry name" value="NAD(P)_OxRdtase_dom_sf"/>
</dbReference>
<sequence length="328" mass="35676">MKTRQLGANGFEVSEVGLGCWQLGSDWGSGLRRDIALEILETAAQQGVSFFDTADVYGQGRSEDLIGQFLRHHDGAPIRVATKFGRGAGVYPDGYTEDALRRGVDASRERLGVEALDLLQLHCIPTDVLRDGVIFDWLRKLQDDGAIRHFGASVETVEEGLLCLEQNGLQSLQVIFNLFRQKLSSELLPQAAARGVGIIVRLPLASGVLSGKFRVDSQFAEGDHRSFNRDGAAFNVGETFAGIPFETAVALADRLKPMLPEGVTLAGLAQRWILDHPAVSTIIPGASAPDQVMRNVSVSDLAPLPEPMRVDLAAFYEAEVKEHIRGPY</sequence>
<evidence type="ECO:0000259" key="1">
    <source>
        <dbReference type="Pfam" id="PF00248"/>
    </source>
</evidence>
<dbReference type="InterPro" id="IPR053135">
    <property type="entry name" value="AKR2_Oxidoreductase"/>
</dbReference>
<organism evidence="2 3">
    <name type="scientific">Aliiruegeria haliotis</name>
    <dbReference type="NCBI Taxonomy" id="1280846"/>
    <lineage>
        <taxon>Bacteria</taxon>
        <taxon>Pseudomonadati</taxon>
        <taxon>Pseudomonadota</taxon>
        <taxon>Alphaproteobacteria</taxon>
        <taxon>Rhodobacterales</taxon>
        <taxon>Roseobacteraceae</taxon>
        <taxon>Aliiruegeria</taxon>
    </lineage>
</organism>
<evidence type="ECO:0000313" key="3">
    <source>
        <dbReference type="Proteomes" id="UP000239480"/>
    </source>
</evidence>
<dbReference type="EMBL" id="PVTD01000001">
    <property type="protein sequence ID" value="PRY26075.1"/>
    <property type="molecule type" value="Genomic_DNA"/>
</dbReference>
<dbReference type="Pfam" id="PF00248">
    <property type="entry name" value="Aldo_ket_red"/>
    <property type="match status" value="1"/>
</dbReference>
<dbReference type="AlphaFoldDB" id="A0A2T0RY17"/>
<dbReference type="InterPro" id="IPR023210">
    <property type="entry name" value="NADP_OxRdtase_dom"/>
</dbReference>
<feature type="domain" description="NADP-dependent oxidoreductase" evidence="1">
    <location>
        <begin position="16"/>
        <end position="306"/>
    </location>
</feature>
<dbReference type="SUPFAM" id="SSF51430">
    <property type="entry name" value="NAD(P)-linked oxidoreductase"/>
    <property type="match status" value="1"/>
</dbReference>